<organism evidence="2 3">
    <name type="scientific">Paratissierella segnis</name>
    <dbReference type="NCBI Taxonomy" id="2763679"/>
    <lineage>
        <taxon>Bacteria</taxon>
        <taxon>Bacillati</taxon>
        <taxon>Bacillota</taxon>
        <taxon>Tissierellia</taxon>
        <taxon>Tissierellales</taxon>
        <taxon>Tissierellaceae</taxon>
        <taxon>Paratissierella</taxon>
    </lineage>
</organism>
<evidence type="ECO:0000313" key="2">
    <source>
        <dbReference type="EMBL" id="MBC8589340.1"/>
    </source>
</evidence>
<protein>
    <recommendedName>
        <fullName evidence="1">Bacterial toxin 50 domain-containing protein</fullName>
    </recommendedName>
</protein>
<name>A0A926EVL7_9FIRM</name>
<dbReference type="Pfam" id="PF15542">
    <property type="entry name" value="Ntox50"/>
    <property type="match status" value="1"/>
</dbReference>
<dbReference type="Proteomes" id="UP000601171">
    <property type="component" value="Unassembled WGS sequence"/>
</dbReference>
<reference evidence="2" key="1">
    <citation type="submission" date="2020-08" db="EMBL/GenBank/DDBJ databases">
        <title>Genome public.</title>
        <authorList>
            <person name="Liu C."/>
            <person name="Sun Q."/>
        </authorList>
    </citation>
    <scope>NUCLEOTIDE SEQUENCE</scope>
    <source>
        <strain evidence="2">BX21</strain>
    </source>
</reference>
<feature type="domain" description="Bacterial toxin 50" evidence="1">
    <location>
        <begin position="316"/>
        <end position="401"/>
    </location>
</feature>
<comment type="caution">
    <text evidence="2">The sequence shown here is derived from an EMBL/GenBank/DDBJ whole genome shotgun (WGS) entry which is preliminary data.</text>
</comment>
<accession>A0A926EVL7</accession>
<gene>
    <name evidence="2" type="ORF">H8707_14065</name>
</gene>
<dbReference type="InterPro" id="IPR029100">
    <property type="entry name" value="Ntox50"/>
</dbReference>
<sequence>MDKDIVPTLLELIEKEFDERTFNSEVLKKAIQALNDKTATYKNANDFAIEVGEILVEVLGKNITAEVLPDGKMYFNIADRIINSTMGKNHELISGYAADVQTELNHNAGLKMKGQKAELNQSRVDGIINRISSEDDFNAIKWILNEPIINFSQSIIDETIRTNAEFHSKAGLQPKIIRRSTGKCCDWCNEIVGTYNYPDVPKDVYRRHRYCRCTVDYYPGDGKKQNIWTKEWIDPKKDAKIEARKKIGLDDIKKNNRADDTKQFKAYMEILGAENMPVSVAQFQELKYNTPEKWEKLQDNYYIKSRLKDGSYGSKINTEKQLPHMKSTRIDGKSYFEDDVNTQELFNKYAGTGKMERDSKGKRKNIEVIYLDYDVGIEGSTGNKVNGIKIHHSKNRMHIVPVRRKG</sequence>
<keyword evidence="3" id="KW-1185">Reference proteome</keyword>
<evidence type="ECO:0000313" key="3">
    <source>
        <dbReference type="Proteomes" id="UP000601171"/>
    </source>
</evidence>
<dbReference type="EMBL" id="JACRTG010000034">
    <property type="protein sequence ID" value="MBC8589340.1"/>
    <property type="molecule type" value="Genomic_DNA"/>
</dbReference>
<dbReference type="RefSeq" id="WP_262430807.1">
    <property type="nucleotide sequence ID" value="NZ_JACRTG010000034.1"/>
</dbReference>
<proteinExistence type="predicted"/>
<dbReference type="AlphaFoldDB" id="A0A926EVL7"/>
<evidence type="ECO:0000259" key="1">
    <source>
        <dbReference type="Pfam" id="PF15542"/>
    </source>
</evidence>